<dbReference type="AlphaFoldDB" id="A0A401YZ17"/>
<dbReference type="OrthoDB" id="4086019at2"/>
<keyword evidence="2" id="KW-1185">Reference proteome</keyword>
<dbReference type="Proteomes" id="UP000286931">
    <property type="component" value="Unassembled WGS sequence"/>
</dbReference>
<protein>
    <submittedName>
        <fullName evidence="1">Uncharacterized protein</fullName>
    </submittedName>
</protein>
<proteinExistence type="predicted"/>
<accession>A0A401YZ17</accession>
<sequence length="275" mass="28801">MPNVLEYNGTAWVERVLTARSGTSWGSAEALYWDGLEWRTGAPPAQEFPIYRSSSQGETVNSPSVELRLPAVAVSDLVVSVCTSVGPIDRAPSVVAPAGLLTTQYRLRASGVLLQVVMWPWAPERGKQVVWDLGGAAHAAVTNLVYRAADLSALGVTPVVEIKEVSNSTEIPLAASRNHTTLYLAATVSSDLTGAAWPPGVMARTTQLGVWGEDRVSVLTADTPGAGASPGSLRLDTAVRGAACVVITIPGQSDGLPTWILGDLASRLGPTTYLG</sequence>
<dbReference type="EMBL" id="BIFH01000035">
    <property type="protein sequence ID" value="GCD99869.1"/>
    <property type="molecule type" value="Genomic_DNA"/>
</dbReference>
<comment type="caution">
    <text evidence="1">The sequence shown here is derived from an EMBL/GenBank/DDBJ whole genome shotgun (WGS) entry which is preliminary data.</text>
</comment>
<organism evidence="1 2">
    <name type="scientific">Embleya hyalina</name>
    <dbReference type="NCBI Taxonomy" id="516124"/>
    <lineage>
        <taxon>Bacteria</taxon>
        <taxon>Bacillati</taxon>
        <taxon>Actinomycetota</taxon>
        <taxon>Actinomycetes</taxon>
        <taxon>Kitasatosporales</taxon>
        <taxon>Streptomycetaceae</taxon>
        <taxon>Embleya</taxon>
    </lineage>
</organism>
<evidence type="ECO:0000313" key="2">
    <source>
        <dbReference type="Proteomes" id="UP000286931"/>
    </source>
</evidence>
<name>A0A401YZ17_9ACTN</name>
<gene>
    <name evidence="1" type="ORF">EHYA_07591</name>
</gene>
<dbReference type="RefSeq" id="WP_126641637.1">
    <property type="nucleotide sequence ID" value="NZ_BIFH01000035.1"/>
</dbReference>
<evidence type="ECO:0000313" key="1">
    <source>
        <dbReference type="EMBL" id="GCD99869.1"/>
    </source>
</evidence>
<reference evidence="1 2" key="1">
    <citation type="submission" date="2018-12" db="EMBL/GenBank/DDBJ databases">
        <title>Draft genome sequence of Embleya hyalina NBRC 13850T.</title>
        <authorList>
            <person name="Komaki H."/>
            <person name="Hosoyama A."/>
            <person name="Kimura A."/>
            <person name="Ichikawa N."/>
            <person name="Tamura T."/>
        </authorList>
    </citation>
    <scope>NUCLEOTIDE SEQUENCE [LARGE SCALE GENOMIC DNA]</scope>
    <source>
        <strain evidence="1 2">NBRC 13850</strain>
    </source>
</reference>